<accession>A0A1G2BEV6</accession>
<feature type="chain" id="PRO_5009582048" description="Regulator of chromosome condensation" evidence="1">
    <location>
        <begin position="25"/>
        <end position="263"/>
    </location>
</feature>
<reference evidence="2 3" key="1">
    <citation type="journal article" date="2016" name="Nat. Commun.">
        <title>Thousands of microbial genomes shed light on interconnected biogeochemical processes in an aquifer system.</title>
        <authorList>
            <person name="Anantharaman K."/>
            <person name="Brown C.T."/>
            <person name="Hug L.A."/>
            <person name="Sharon I."/>
            <person name="Castelle C.J."/>
            <person name="Probst A.J."/>
            <person name="Thomas B.C."/>
            <person name="Singh A."/>
            <person name="Wilkins M.J."/>
            <person name="Karaoz U."/>
            <person name="Brodie E.L."/>
            <person name="Williams K.H."/>
            <person name="Hubbard S.S."/>
            <person name="Banfield J.F."/>
        </authorList>
    </citation>
    <scope>NUCLEOTIDE SEQUENCE [LARGE SCALE GENOMIC DNA]</scope>
</reference>
<protein>
    <recommendedName>
        <fullName evidence="4">Regulator of chromosome condensation</fullName>
    </recommendedName>
</protein>
<evidence type="ECO:0000313" key="3">
    <source>
        <dbReference type="Proteomes" id="UP000176420"/>
    </source>
</evidence>
<feature type="signal peptide" evidence="1">
    <location>
        <begin position="1"/>
        <end position="24"/>
    </location>
</feature>
<keyword evidence="1" id="KW-0732">Signal</keyword>
<dbReference type="AlphaFoldDB" id="A0A1G2BEV6"/>
<dbReference type="InterPro" id="IPR021655">
    <property type="entry name" value="Put_metal-bd"/>
</dbReference>
<dbReference type="Pfam" id="PF11617">
    <property type="entry name" value="Cu-binding_MopE"/>
    <property type="match status" value="5"/>
</dbReference>
<organism evidence="2 3">
    <name type="scientific">Candidatus Kerfeldbacteria bacterium RIFOXYB2_FULL_38_14</name>
    <dbReference type="NCBI Taxonomy" id="1798547"/>
    <lineage>
        <taxon>Bacteria</taxon>
        <taxon>Candidatus Kerfeldiibacteriota</taxon>
    </lineage>
</organism>
<evidence type="ECO:0008006" key="4">
    <source>
        <dbReference type="Google" id="ProtNLM"/>
    </source>
</evidence>
<gene>
    <name evidence="2" type="ORF">A2319_01050</name>
</gene>
<dbReference type="EMBL" id="MHKI01000010">
    <property type="protein sequence ID" value="OGY87216.1"/>
    <property type="molecule type" value="Genomic_DNA"/>
</dbReference>
<proteinExistence type="predicted"/>
<evidence type="ECO:0000313" key="2">
    <source>
        <dbReference type="EMBL" id="OGY87216.1"/>
    </source>
</evidence>
<evidence type="ECO:0000256" key="1">
    <source>
        <dbReference type="SAM" id="SignalP"/>
    </source>
</evidence>
<name>A0A1G2BEV6_9BACT</name>
<comment type="caution">
    <text evidence="2">The sequence shown here is derived from an EMBL/GenBank/DDBJ whole genome shotgun (WGS) entry which is preliminary data.</text>
</comment>
<sequence>MRLVRLLAFFVVATLMGISECATDGDGDGWTVEDGDCDDSNPSRHPGAFEVCGDLLDMDCDGKDGAAEVCDGKDNDCNGYADEANSNSPQWWPDLDKDMYGDASEGFTYSCTYPNTSFAWSARGGDCNDQNADINPEAPEIPNDGIDQDCDGVDAVDADADGYTVEDGDCDDTIWYINPGVSSDSICDGDDNDCDGLIDEDINPDAIEYCNGIDDNCNGQVDDYTIYGDGEGKLCSDGDGDGYTEMQGDCDDADPATYPGHGC</sequence>
<dbReference type="Proteomes" id="UP000176420">
    <property type="component" value="Unassembled WGS sequence"/>
</dbReference>